<feature type="region of interest" description="Disordered" evidence="7">
    <location>
        <begin position="78"/>
        <end position="130"/>
    </location>
</feature>
<evidence type="ECO:0000256" key="4">
    <source>
        <dbReference type="ARBA" id="ARBA00023163"/>
    </source>
</evidence>
<evidence type="ECO:0000256" key="7">
    <source>
        <dbReference type="SAM" id="MobiDB-lite"/>
    </source>
</evidence>
<feature type="compositionally biased region" description="Basic and acidic residues" evidence="7">
    <location>
        <begin position="78"/>
        <end position="98"/>
    </location>
</feature>
<organism evidence="9 10">
    <name type="scientific">Hymenochirus boettgeri</name>
    <name type="common">Congo dwarf clawed frog</name>
    <dbReference type="NCBI Taxonomy" id="247094"/>
    <lineage>
        <taxon>Eukaryota</taxon>
        <taxon>Metazoa</taxon>
        <taxon>Chordata</taxon>
        <taxon>Craniata</taxon>
        <taxon>Vertebrata</taxon>
        <taxon>Euteleostomi</taxon>
        <taxon>Amphibia</taxon>
        <taxon>Batrachia</taxon>
        <taxon>Anura</taxon>
        <taxon>Pipoidea</taxon>
        <taxon>Pipidae</taxon>
        <taxon>Pipinae</taxon>
        <taxon>Hymenochirus</taxon>
    </lineage>
</organism>
<gene>
    <name evidence="9" type="ORF">GDO86_019923</name>
</gene>
<dbReference type="OrthoDB" id="9903440at2759"/>
<evidence type="ECO:0000256" key="3">
    <source>
        <dbReference type="ARBA" id="ARBA00023054"/>
    </source>
</evidence>
<dbReference type="PANTHER" id="PTHR13455">
    <property type="entry name" value="TRANSCRIPTIONAL REPRESSOR P66-RELATED"/>
    <property type="match status" value="1"/>
</dbReference>
<proteinExistence type="predicted"/>
<evidence type="ECO:0000256" key="6">
    <source>
        <dbReference type="SAM" id="Coils"/>
    </source>
</evidence>
<keyword evidence="10" id="KW-1185">Reference proteome</keyword>
<feature type="coiled-coil region" evidence="6">
    <location>
        <begin position="156"/>
        <end position="183"/>
    </location>
</feature>
<evidence type="ECO:0000313" key="9">
    <source>
        <dbReference type="EMBL" id="KAG8430833.1"/>
    </source>
</evidence>
<keyword evidence="4" id="KW-0804">Transcription</keyword>
<dbReference type="Gene3D" id="6.10.250.1650">
    <property type="match status" value="1"/>
</dbReference>
<dbReference type="InterPro" id="IPR040386">
    <property type="entry name" value="P66"/>
</dbReference>
<dbReference type="AlphaFoldDB" id="A0A8T2IG68"/>
<evidence type="ECO:0000256" key="2">
    <source>
        <dbReference type="ARBA" id="ARBA00023015"/>
    </source>
</evidence>
<evidence type="ECO:0000256" key="5">
    <source>
        <dbReference type="ARBA" id="ARBA00023242"/>
    </source>
</evidence>
<protein>
    <recommendedName>
        <fullName evidence="8">Transcriptional repressor p66 coiled-coil MBD2-interaction domain-containing protein</fullName>
    </recommendedName>
</protein>
<comment type="caution">
    <text evidence="9">The sequence shown here is derived from an EMBL/GenBank/DDBJ whole genome shotgun (WGS) entry which is preliminary data.</text>
</comment>
<dbReference type="Pfam" id="PF16563">
    <property type="entry name" value="P66_CC"/>
    <property type="match status" value="1"/>
</dbReference>
<reference evidence="9" key="1">
    <citation type="thesis" date="2020" institute="ProQuest LLC" country="789 East Eisenhower Parkway, Ann Arbor, MI, USA">
        <title>Comparative Genomics and Chromosome Evolution.</title>
        <authorList>
            <person name="Mudd A.B."/>
        </authorList>
    </citation>
    <scope>NUCLEOTIDE SEQUENCE</scope>
    <source>
        <strain evidence="9">Female2</strain>
        <tissue evidence="9">Blood</tissue>
    </source>
</reference>
<evidence type="ECO:0000259" key="8">
    <source>
        <dbReference type="Pfam" id="PF16563"/>
    </source>
</evidence>
<dbReference type="EMBL" id="JAACNH010000599">
    <property type="protein sequence ID" value="KAG8430833.1"/>
    <property type="molecule type" value="Genomic_DNA"/>
</dbReference>
<keyword evidence="5" id="KW-0539">Nucleus</keyword>
<sequence length="391" mass="43313">MDRVTEDSLRLNLLKRGLEQTDEREDVLAKQLKMEGHEAMERLKMLALLKRKDLPGIELPHDHPAKQDGLKLYEEKMNGSLRPHGDGRLASRHGKENMEEPVDMSSRRSEPDRSGLTPSPDIIVLSDNEASSPRSVSRLEERIKLANVEMFRGKNLEERQQIIKELCDELRLEEARLVLLKKLRQSQLQKENVLQKNPVVQNAATIVQPSAAHIGQPGLAKLPSRPGVPALETQNIRNIQSHGVIRSSVNANHPHMLISQRVIAPNPSQLPGQCEIEQRLQHQASLSPGTPPAISSKQDSIIRHHALRQPPQPQTSLQRGIAGARSMLPNFAQAPQLPVAGGLLAMPGVNIAYLNAGMGGHKAASLADRQREYLLDMIPPRSISQSISGQK</sequence>
<keyword evidence="3 6" id="KW-0175">Coiled coil</keyword>
<keyword evidence="2" id="KW-0805">Transcription regulation</keyword>
<dbReference type="GO" id="GO:0016581">
    <property type="term" value="C:NuRD complex"/>
    <property type="evidence" value="ECO:0007669"/>
    <property type="project" value="TreeGrafter"/>
</dbReference>
<name>A0A8T2IG68_9PIPI</name>
<comment type="subcellular location">
    <subcellularLocation>
        <location evidence="1">Nucleus</location>
    </subcellularLocation>
</comment>
<evidence type="ECO:0000313" key="10">
    <source>
        <dbReference type="Proteomes" id="UP000812440"/>
    </source>
</evidence>
<dbReference type="PANTHER" id="PTHR13455:SF4">
    <property type="entry name" value="TRANSCRIPTIONAL REPRESSOR P66-BETA"/>
    <property type="match status" value="1"/>
</dbReference>
<feature type="domain" description="Transcriptional repressor p66 coiled-coil MBD2-interaction" evidence="8">
    <location>
        <begin position="155"/>
        <end position="196"/>
    </location>
</feature>
<dbReference type="InterPro" id="IPR032346">
    <property type="entry name" value="P66_CC"/>
</dbReference>
<dbReference type="Proteomes" id="UP000812440">
    <property type="component" value="Unassembled WGS sequence"/>
</dbReference>
<accession>A0A8T2IG68</accession>
<dbReference type="GO" id="GO:0000122">
    <property type="term" value="P:negative regulation of transcription by RNA polymerase II"/>
    <property type="evidence" value="ECO:0007669"/>
    <property type="project" value="InterPro"/>
</dbReference>
<evidence type="ECO:0000256" key="1">
    <source>
        <dbReference type="ARBA" id="ARBA00004123"/>
    </source>
</evidence>